<proteinExistence type="predicted"/>
<reference evidence="3" key="2">
    <citation type="submission" date="2025-09" db="UniProtKB">
        <authorList>
            <consortium name="Ensembl"/>
        </authorList>
    </citation>
    <scope>IDENTIFICATION</scope>
</reference>
<dbReference type="Proteomes" id="UP000264820">
    <property type="component" value="Unplaced"/>
</dbReference>
<dbReference type="GO" id="GO:0042796">
    <property type="term" value="P:snRNA transcription by RNA polymerase III"/>
    <property type="evidence" value="ECO:0007669"/>
    <property type="project" value="TreeGrafter"/>
</dbReference>
<evidence type="ECO:0000313" key="3">
    <source>
        <dbReference type="Ensembl" id="ENSHCOP00000023756.1"/>
    </source>
</evidence>
<dbReference type="OMA" id="METRSSC"/>
<feature type="compositionally biased region" description="Basic and acidic residues" evidence="1">
    <location>
        <begin position="283"/>
        <end position="300"/>
    </location>
</feature>
<feature type="compositionally biased region" description="Low complexity" evidence="1">
    <location>
        <begin position="303"/>
        <end position="326"/>
    </location>
</feature>
<keyword evidence="4" id="KW-1185">Reference proteome</keyword>
<feature type="region of interest" description="Disordered" evidence="1">
    <location>
        <begin position="205"/>
        <end position="252"/>
    </location>
</feature>
<feature type="domain" description="Little elongation complex subunit 2 C-terminal" evidence="2">
    <location>
        <begin position="441"/>
        <end position="648"/>
    </location>
</feature>
<dbReference type="Pfam" id="PF10505">
    <property type="entry name" value="NARG2_C"/>
    <property type="match status" value="1"/>
</dbReference>
<evidence type="ECO:0000256" key="1">
    <source>
        <dbReference type="SAM" id="MobiDB-lite"/>
    </source>
</evidence>
<feature type="region of interest" description="Disordered" evidence="1">
    <location>
        <begin position="404"/>
        <end position="423"/>
    </location>
</feature>
<dbReference type="AlphaFoldDB" id="A0A3Q3DYD1"/>
<dbReference type="InterPro" id="IPR019535">
    <property type="entry name" value="ICE2_C"/>
</dbReference>
<accession>A0A3Q3DYD1</accession>
<organism evidence="3 4">
    <name type="scientific">Hippocampus comes</name>
    <name type="common">Tiger tail seahorse</name>
    <dbReference type="NCBI Taxonomy" id="109280"/>
    <lineage>
        <taxon>Eukaryota</taxon>
        <taxon>Metazoa</taxon>
        <taxon>Chordata</taxon>
        <taxon>Craniata</taxon>
        <taxon>Vertebrata</taxon>
        <taxon>Euteleostomi</taxon>
        <taxon>Actinopterygii</taxon>
        <taxon>Neopterygii</taxon>
        <taxon>Teleostei</taxon>
        <taxon>Neoteleostei</taxon>
        <taxon>Acanthomorphata</taxon>
        <taxon>Syngnathiaria</taxon>
        <taxon>Syngnathiformes</taxon>
        <taxon>Syngnathoidei</taxon>
        <taxon>Syngnathidae</taxon>
        <taxon>Hippocampus</taxon>
    </lineage>
</organism>
<dbReference type="PANTHER" id="PTHR14633:SF3">
    <property type="entry name" value="LITTLE ELONGATION COMPLEX SUBUNIT 2"/>
    <property type="match status" value="1"/>
</dbReference>
<dbReference type="GeneTree" id="ENSGT00390000006883"/>
<dbReference type="STRING" id="109280.ENSHCOP00000023756"/>
<feature type="compositionally biased region" description="Polar residues" evidence="1">
    <location>
        <begin position="358"/>
        <end position="377"/>
    </location>
</feature>
<dbReference type="Ensembl" id="ENSHCOT00000016301.1">
    <property type="protein sequence ID" value="ENSHCOP00000023756.1"/>
    <property type="gene ID" value="ENSHCOG00000000857.1"/>
</dbReference>
<protein>
    <submittedName>
        <fullName evidence="3">Interactor of little elongator complex ELL subunit 2</fullName>
    </submittedName>
</protein>
<feature type="region of interest" description="Disordered" evidence="1">
    <location>
        <begin position="358"/>
        <end position="383"/>
    </location>
</feature>
<dbReference type="PANTHER" id="PTHR14633">
    <property type="entry name" value="LITTLE ELONGATION COMPLEX SUBUNIT 2"/>
    <property type="match status" value="1"/>
</dbReference>
<dbReference type="GO" id="GO:0042795">
    <property type="term" value="P:snRNA transcription by RNA polymerase II"/>
    <property type="evidence" value="ECO:0007669"/>
    <property type="project" value="TreeGrafter"/>
</dbReference>
<name>A0A3Q3DYD1_HIPCM</name>
<evidence type="ECO:0000313" key="4">
    <source>
        <dbReference type="Proteomes" id="UP000264820"/>
    </source>
</evidence>
<evidence type="ECO:0000259" key="2">
    <source>
        <dbReference type="Pfam" id="PF10505"/>
    </source>
</evidence>
<sequence>MTSLTGGTFNPALSLTLEKQLVVMGSVDITSCAIMAADAQLATDYQSVSSENPPAKKAKDMHAAISSDNNAEKLCERYEPHVCLTREALVTLLDNHGPDFAQRWELPVCIKVNRGKGVTPKKTVYIESPVLDNEITVRQKSLIYHEESLKLSFTKKGKRNVCHLMTELPVDDREPSLEGSQRNMIPLASDDLDFGVDLTDLETFGEAPNTKVQKMQNEPLKRVQSTSSPLSSKEKRLTNPLSRGSQEEMDASATDIKHYAAAEQMSPTVVREANEATATKPAYESDKESDQDFEDDRLIIDDSTSPSQAATPTPASVPVASASPSPERGTARRQASKRAKAPADQLGEILRMQTAMFSSASDTATKSPASSQETVSPTRCVEPPRHTLPLSLVKPCVTSYLERNRQQGGETSAAPPAIHTDSPEKKKILSQELQAGAEDEQDYESPERGNLLYKLFSLQDVLLIVRTSVSVAQSRKIFPNPSHVVPVHVLPKLEYQLCHGVECLSNSEACQLWMERALHSSTVSFVAHINPHTSKVALLRRLPDAWRDNISCGFKPVKSLNILHHLLKKLTKMDEGQYLITHKPEEPFVTLLKASDGKACRSAYDLRQVHNGLPRIPTNGPVPWMPVDPTVPLPFHKKHGRVPCTFPPRSTPQASVDGNAAKAGKPGGKKKKKKKNRSANHNKYTSKLIKHSV</sequence>
<feature type="region of interest" description="Disordered" evidence="1">
    <location>
        <begin position="640"/>
        <end position="693"/>
    </location>
</feature>
<dbReference type="GO" id="GO:0045945">
    <property type="term" value="P:positive regulation of transcription by RNA polymerase III"/>
    <property type="evidence" value="ECO:0007669"/>
    <property type="project" value="TreeGrafter"/>
</dbReference>
<feature type="region of interest" description="Disordered" evidence="1">
    <location>
        <begin position="272"/>
        <end position="346"/>
    </location>
</feature>
<feature type="compositionally biased region" description="Basic residues" evidence="1">
    <location>
        <begin position="667"/>
        <end position="680"/>
    </location>
</feature>
<reference evidence="3" key="1">
    <citation type="submission" date="2025-08" db="UniProtKB">
        <authorList>
            <consortium name="Ensembl"/>
        </authorList>
    </citation>
    <scope>IDENTIFICATION</scope>
</reference>
<dbReference type="GO" id="GO:0008023">
    <property type="term" value="C:transcription elongation factor complex"/>
    <property type="evidence" value="ECO:0007669"/>
    <property type="project" value="InterPro"/>
</dbReference>